<name>A0A0E9VGS9_ANGAN</name>
<evidence type="ECO:0000256" key="1">
    <source>
        <dbReference type="SAM" id="MobiDB-lite"/>
    </source>
</evidence>
<reference evidence="2" key="2">
    <citation type="journal article" date="2015" name="Fish Shellfish Immunol.">
        <title>Early steps in the European eel (Anguilla anguilla)-Vibrio vulnificus interaction in the gills: Role of the RtxA13 toxin.</title>
        <authorList>
            <person name="Callol A."/>
            <person name="Pajuelo D."/>
            <person name="Ebbesson L."/>
            <person name="Teles M."/>
            <person name="MacKenzie S."/>
            <person name="Amaro C."/>
        </authorList>
    </citation>
    <scope>NUCLEOTIDE SEQUENCE</scope>
</reference>
<proteinExistence type="predicted"/>
<dbReference type="AlphaFoldDB" id="A0A0E9VGS9"/>
<reference evidence="2" key="1">
    <citation type="submission" date="2014-11" db="EMBL/GenBank/DDBJ databases">
        <authorList>
            <person name="Amaro Gonzalez C."/>
        </authorList>
    </citation>
    <scope>NUCLEOTIDE SEQUENCE</scope>
</reference>
<evidence type="ECO:0000313" key="2">
    <source>
        <dbReference type="EMBL" id="JAH77262.1"/>
    </source>
</evidence>
<accession>A0A0E9VGS9</accession>
<protein>
    <submittedName>
        <fullName evidence="2">Uncharacterized protein</fullName>
    </submittedName>
</protein>
<organism evidence="2">
    <name type="scientific">Anguilla anguilla</name>
    <name type="common">European freshwater eel</name>
    <name type="synonym">Muraena anguilla</name>
    <dbReference type="NCBI Taxonomy" id="7936"/>
    <lineage>
        <taxon>Eukaryota</taxon>
        <taxon>Metazoa</taxon>
        <taxon>Chordata</taxon>
        <taxon>Craniata</taxon>
        <taxon>Vertebrata</taxon>
        <taxon>Euteleostomi</taxon>
        <taxon>Actinopterygii</taxon>
        <taxon>Neopterygii</taxon>
        <taxon>Teleostei</taxon>
        <taxon>Anguilliformes</taxon>
        <taxon>Anguillidae</taxon>
        <taxon>Anguilla</taxon>
    </lineage>
</organism>
<feature type="compositionally biased region" description="Basic and acidic residues" evidence="1">
    <location>
        <begin position="1"/>
        <end position="10"/>
    </location>
</feature>
<dbReference type="EMBL" id="GBXM01031315">
    <property type="protein sequence ID" value="JAH77262.1"/>
    <property type="molecule type" value="Transcribed_RNA"/>
</dbReference>
<feature type="region of interest" description="Disordered" evidence="1">
    <location>
        <begin position="1"/>
        <end position="20"/>
    </location>
</feature>
<sequence length="20" mass="2291">MLKSLDDKGTGSHYHQAICW</sequence>